<dbReference type="InterPro" id="IPR013525">
    <property type="entry name" value="ABC2_TM"/>
</dbReference>
<keyword evidence="5" id="KW-0762">Sugar transport</keyword>
<gene>
    <name evidence="13" type="ORF">HA41_07960</name>
</gene>
<dbReference type="Proteomes" id="UP000193933">
    <property type="component" value="Unassembled WGS sequence"/>
</dbReference>
<dbReference type="PRINTS" id="PR00164">
    <property type="entry name" value="ABC2TRNSPORT"/>
</dbReference>
<keyword evidence="8 11" id="KW-1133">Transmembrane helix</keyword>
<feature type="transmembrane region" description="Helical" evidence="11">
    <location>
        <begin position="186"/>
        <end position="205"/>
    </location>
</feature>
<keyword evidence="7" id="KW-0972">Capsule biogenesis/degradation</keyword>
<evidence type="ECO:0000256" key="3">
    <source>
        <dbReference type="ARBA" id="ARBA00022448"/>
    </source>
</evidence>
<name>A0A1X1BXP6_9GAMM</name>
<dbReference type="PROSITE" id="PS51012">
    <property type="entry name" value="ABC_TM2"/>
    <property type="match status" value="1"/>
</dbReference>
<dbReference type="InterPro" id="IPR047817">
    <property type="entry name" value="ABC2_TM_bact-type"/>
</dbReference>
<evidence type="ECO:0000259" key="12">
    <source>
        <dbReference type="PROSITE" id="PS51012"/>
    </source>
</evidence>
<feature type="transmembrane region" description="Helical" evidence="11">
    <location>
        <begin position="38"/>
        <end position="59"/>
    </location>
</feature>
<evidence type="ECO:0000313" key="14">
    <source>
        <dbReference type="Proteomes" id="UP000193933"/>
    </source>
</evidence>
<dbReference type="InterPro" id="IPR000412">
    <property type="entry name" value="ABC_2_transport"/>
</dbReference>
<keyword evidence="4 11" id="KW-1003">Cell membrane</keyword>
<dbReference type="AlphaFoldDB" id="A0A1X1BXP6"/>
<evidence type="ECO:0000256" key="4">
    <source>
        <dbReference type="ARBA" id="ARBA00022475"/>
    </source>
</evidence>
<feature type="transmembrane region" description="Helical" evidence="11">
    <location>
        <begin position="150"/>
        <end position="174"/>
    </location>
</feature>
<feature type="domain" description="ABC transmembrane type-2" evidence="12">
    <location>
        <begin position="39"/>
        <end position="266"/>
    </location>
</feature>
<keyword evidence="6 11" id="KW-0812">Transmembrane</keyword>
<evidence type="ECO:0000256" key="7">
    <source>
        <dbReference type="ARBA" id="ARBA00022903"/>
    </source>
</evidence>
<evidence type="ECO:0000256" key="10">
    <source>
        <dbReference type="ARBA" id="ARBA00023136"/>
    </source>
</evidence>
<evidence type="ECO:0000256" key="9">
    <source>
        <dbReference type="ARBA" id="ARBA00023047"/>
    </source>
</evidence>
<dbReference type="GO" id="GO:0015774">
    <property type="term" value="P:polysaccharide transport"/>
    <property type="evidence" value="ECO:0007669"/>
    <property type="project" value="UniProtKB-KW"/>
</dbReference>
<accession>A0A1X1BXP6</accession>
<dbReference type="PIRSF" id="PIRSF006648">
    <property type="entry name" value="DrrB"/>
    <property type="match status" value="1"/>
</dbReference>
<comment type="similarity">
    <text evidence="2 11">Belongs to the ABC-2 integral membrane protein family.</text>
</comment>
<sequence>MTNHKTSLSSLCKNTYQNRHIIFEMTKRDIISRYKGSIMGLFWSFINPVFMLAVYTLVFSEVFNARWGNAAANESKAQFAIILFAGLIVHGIFGEVLTKSPTLILNNANYVKKVVFPLDAFPVIALLSACFQALINIVVLLLAFMLANGYLHWTAVLLPVVFVPVLILVLALSYLISSLGVYIRDLGQFVTLLITVILFLSPVFYPLSSVPVKYQAIILANPLTFIIEQTREVVIWGRLPDFTGLLIYTCVSIIVLWLSYFWFQKTRKGFADVI</sequence>
<comment type="subcellular location">
    <subcellularLocation>
        <location evidence="11">Cell inner membrane</location>
        <topology evidence="11">Multi-pass membrane protein</topology>
    </subcellularLocation>
    <subcellularLocation>
        <location evidence="1">Cell membrane</location>
        <topology evidence="1">Multi-pass membrane protein</topology>
    </subcellularLocation>
</comment>
<evidence type="ECO:0000256" key="5">
    <source>
        <dbReference type="ARBA" id="ARBA00022597"/>
    </source>
</evidence>
<dbReference type="GO" id="GO:0015920">
    <property type="term" value="P:lipopolysaccharide transport"/>
    <property type="evidence" value="ECO:0007669"/>
    <property type="project" value="TreeGrafter"/>
</dbReference>
<comment type="caution">
    <text evidence="13">The sequence shown here is derived from an EMBL/GenBank/DDBJ whole genome shotgun (WGS) entry which is preliminary data.</text>
</comment>
<dbReference type="EMBL" id="MLFN01000016">
    <property type="protein sequence ID" value="ORM53654.1"/>
    <property type="molecule type" value="Genomic_DNA"/>
</dbReference>
<protein>
    <recommendedName>
        <fullName evidence="11">Transport permease protein</fullName>
    </recommendedName>
</protein>
<evidence type="ECO:0000256" key="2">
    <source>
        <dbReference type="ARBA" id="ARBA00007783"/>
    </source>
</evidence>
<feature type="transmembrane region" description="Helical" evidence="11">
    <location>
        <begin position="79"/>
        <end position="97"/>
    </location>
</feature>
<evidence type="ECO:0000256" key="6">
    <source>
        <dbReference type="ARBA" id="ARBA00022692"/>
    </source>
</evidence>
<feature type="transmembrane region" description="Helical" evidence="11">
    <location>
        <begin position="245"/>
        <end position="263"/>
    </location>
</feature>
<organism evidence="13 14">
    <name type="scientific">Pantoea conspicua</name>
    <dbReference type="NCBI Taxonomy" id="472705"/>
    <lineage>
        <taxon>Bacteria</taxon>
        <taxon>Pseudomonadati</taxon>
        <taxon>Pseudomonadota</taxon>
        <taxon>Gammaproteobacteria</taxon>
        <taxon>Enterobacterales</taxon>
        <taxon>Erwiniaceae</taxon>
        <taxon>Pantoea</taxon>
    </lineage>
</organism>
<evidence type="ECO:0000256" key="11">
    <source>
        <dbReference type="RuleBase" id="RU361157"/>
    </source>
</evidence>
<dbReference type="PANTHER" id="PTHR30413:SF10">
    <property type="entry name" value="CAPSULE POLYSACCHARIDE EXPORT INNER-MEMBRANE PROTEIN CTRC"/>
    <property type="match status" value="1"/>
</dbReference>
<keyword evidence="14" id="KW-1185">Reference proteome</keyword>
<dbReference type="Pfam" id="PF01061">
    <property type="entry name" value="ABC2_membrane"/>
    <property type="match status" value="1"/>
</dbReference>
<evidence type="ECO:0000256" key="1">
    <source>
        <dbReference type="ARBA" id="ARBA00004651"/>
    </source>
</evidence>
<dbReference type="GO" id="GO:0043190">
    <property type="term" value="C:ATP-binding cassette (ABC) transporter complex"/>
    <property type="evidence" value="ECO:0007669"/>
    <property type="project" value="InterPro"/>
</dbReference>
<keyword evidence="10 11" id="KW-0472">Membrane</keyword>
<dbReference type="PANTHER" id="PTHR30413">
    <property type="entry name" value="INNER MEMBRANE TRANSPORT PERMEASE"/>
    <property type="match status" value="1"/>
</dbReference>
<dbReference type="GO" id="GO:0140359">
    <property type="term" value="F:ABC-type transporter activity"/>
    <property type="evidence" value="ECO:0007669"/>
    <property type="project" value="InterPro"/>
</dbReference>
<evidence type="ECO:0000256" key="8">
    <source>
        <dbReference type="ARBA" id="ARBA00022989"/>
    </source>
</evidence>
<reference evidence="13 14" key="1">
    <citation type="journal article" date="2017" name="Antonie Van Leeuwenhoek">
        <title>Phylogenomic resolution of the bacterial genus Pantoea and its relationship with Erwinia and Tatumella.</title>
        <authorList>
            <person name="Palmer M."/>
            <person name="Steenkamp E.T."/>
            <person name="Coetzee M.P."/>
            <person name="Chan W.Y."/>
            <person name="van Zyl E."/>
            <person name="De Maayer P."/>
            <person name="Coutinho T.A."/>
            <person name="Blom J."/>
            <person name="Smits T.H."/>
            <person name="Duffy B."/>
            <person name="Venter S.N."/>
        </authorList>
    </citation>
    <scope>NUCLEOTIDE SEQUENCE [LARGE SCALE GENOMIC DNA]</scope>
    <source>
        <strain evidence="13 14">LMG 24534</strain>
    </source>
</reference>
<keyword evidence="9" id="KW-0625">Polysaccharide transport</keyword>
<evidence type="ECO:0000313" key="13">
    <source>
        <dbReference type="EMBL" id="ORM53654.1"/>
    </source>
</evidence>
<feature type="transmembrane region" description="Helical" evidence="11">
    <location>
        <begin position="118"/>
        <end position="144"/>
    </location>
</feature>
<proteinExistence type="inferred from homology"/>
<keyword evidence="3 11" id="KW-0813">Transport</keyword>